<dbReference type="Proteomes" id="UP000823388">
    <property type="component" value="Chromosome 9K"/>
</dbReference>
<dbReference type="AlphaFoldDB" id="A0A8T0N7V0"/>
<proteinExistence type="predicted"/>
<accession>A0A8T0N7V0</accession>
<evidence type="ECO:0000313" key="1">
    <source>
        <dbReference type="EMBL" id="KAG2545247.1"/>
    </source>
</evidence>
<keyword evidence="2" id="KW-1185">Reference proteome</keyword>
<reference evidence="1" key="1">
    <citation type="submission" date="2020-05" db="EMBL/GenBank/DDBJ databases">
        <title>WGS assembly of Panicum virgatum.</title>
        <authorList>
            <person name="Lovell J.T."/>
            <person name="Jenkins J."/>
            <person name="Shu S."/>
            <person name="Juenger T.E."/>
            <person name="Schmutz J."/>
        </authorList>
    </citation>
    <scope>NUCLEOTIDE SEQUENCE</scope>
    <source>
        <strain evidence="1">AP13</strain>
    </source>
</reference>
<protein>
    <submittedName>
        <fullName evidence="1">Uncharacterized protein</fullName>
    </submittedName>
</protein>
<evidence type="ECO:0000313" key="2">
    <source>
        <dbReference type="Proteomes" id="UP000823388"/>
    </source>
</evidence>
<organism evidence="1 2">
    <name type="scientific">Panicum virgatum</name>
    <name type="common">Blackwell switchgrass</name>
    <dbReference type="NCBI Taxonomy" id="38727"/>
    <lineage>
        <taxon>Eukaryota</taxon>
        <taxon>Viridiplantae</taxon>
        <taxon>Streptophyta</taxon>
        <taxon>Embryophyta</taxon>
        <taxon>Tracheophyta</taxon>
        <taxon>Spermatophyta</taxon>
        <taxon>Magnoliopsida</taxon>
        <taxon>Liliopsida</taxon>
        <taxon>Poales</taxon>
        <taxon>Poaceae</taxon>
        <taxon>PACMAD clade</taxon>
        <taxon>Panicoideae</taxon>
        <taxon>Panicodae</taxon>
        <taxon>Paniceae</taxon>
        <taxon>Panicinae</taxon>
        <taxon>Panicum</taxon>
        <taxon>Panicum sect. Hiantes</taxon>
    </lineage>
</organism>
<gene>
    <name evidence="1" type="ORF">PVAP13_9KG419275</name>
</gene>
<comment type="caution">
    <text evidence="1">The sequence shown here is derived from an EMBL/GenBank/DDBJ whole genome shotgun (WGS) entry which is preliminary data.</text>
</comment>
<sequence>MVLVYTHMLFFHCQNVAFFMLIFHAKFTLLTYSYDTFSFETSFICSLFITACRSAGAALKLFLHDNAPDMASISTGCKGLVSSKARTVVELCFNTNQTQKRIEVAAAAVLSSGSKSQEQGTRLVSWAPFSCLHLCCPWRRKASSTVHSSSQPRRICWWLPSQPSSS</sequence>
<name>A0A8T0N7V0_PANVG</name>
<dbReference type="EMBL" id="CM029053">
    <property type="protein sequence ID" value="KAG2545247.1"/>
    <property type="molecule type" value="Genomic_DNA"/>
</dbReference>